<dbReference type="AlphaFoldDB" id="A7F7Y5"/>
<name>A7F7Y5_SCLS1</name>
<dbReference type="EMBL" id="CH476646">
    <property type="protein sequence ID" value="EDN98856.1"/>
    <property type="molecule type" value="Genomic_DNA"/>
</dbReference>
<organism evidence="1 2">
    <name type="scientific">Sclerotinia sclerotiorum (strain ATCC 18683 / 1980 / Ss-1)</name>
    <name type="common">White mold</name>
    <name type="synonym">Whetzelinia sclerotiorum</name>
    <dbReference type="NCBI Taxonomy" id="665079"/>
    <lineage>
        <taxon>Eukaryota</taxon>
        <taxon>Fungi</taxon>
        <taxon>Dikarya</taxon>
        <taxon>Ascomycota</taxon>
        <taxon>Pezizomycotina</taxon>
        <taxon>Leotiomycetes</taxon>
        <taxon>Helotiales</taxon>
        <taxon>Sclerotiniaceae</taxon>
        <taxon>Sclerotinia</taxon>
    </lineage>
</organism>
<sequence length="56" mass="6566">MADVRNVVLLYRRSEGLKFEGYWNNSNNKEVLFKKGGELFVKRKVKDTSDESIRTV</sequence>
<dbReference type="GeneID" id="5481550"/>
<evidence type="ECO:0000313" key="2">
    <source>
        <dbReference type="Proteomes" id="UP000001312"/>
    </source>
</evidence>
<accession>A7F7Y5</accession>
<dbReference type="RefSeq" id="XP_001585476.1">
    <property type="nucleotide sequence ID" value="XM_001585426.1"/>
</dbReference>
<gene>
    <name evidence="1" type="ORF">SS1G_13715</name>
</gene>
<dbReference type="Proteomes" id="UP000001312">
    <property type="component" value="Unassembled WGS sequence"/>
</dbReference>
<proteinExistence type="predicted"/>
<reference evidence="2" key="1">
    <citation type="journal article" date="2011" name="PLoS Genet.">
        <title>Genomic analysis of the necrotrophic fungal pathogens Sclerotinia sclerotiorum and Botrytis cinerea.</title>
        <authorList>
            <person name="Amselem J."/>
            <person name="Cuomo C.A."/>
            <person name="van Kan J.A."/>
            <person name="Viaud M."/>
            <person name="Benito E.P."/>
            <person name="Couloux A."/>
            <person name="Coutinho P.M."/>
            <person name="de Vries R.P."/>
            <person name="Dyer P.S."/>
            <person name="Fillinger S."/>
            <person name="Fournier E."/>
            <person name="Gout L."/>
            <person name="Hahn M."/>
            <person name="Kohn L."/>
            <person name="Lapalu N."/>
            <person name="Plummer K.M."/>
            <person name="Pradier J.M."/>
            <person name="Quevillon E."/>
            <person name="Sharon A."/>
            <person name="Simon A."/>
            <person name="ten Have A."/>
            <person name="Tudzynski B."/>
            <person name="Tudzynski P."/>
            <person name="Wincker P."/>
            <person name="Andrew M."/>
            <person name="Anthouard V."/>
            <person name="Beever R.E."/>
            <person name="Beffa R."/>
            <person name="Benoit I."/>
            <person name="Bouzid O."/>
            <person name="Brault B."/>
            <person name="Chen Z."/>
            <person name="Choquer M."/>
            <person name="Collemare J."/>
            <person name="Cotton P."/>
            <person name="Danchin E.G."/>
            <person name="Da Silva C."/>
            <person name="Gautier A."/>
            <person name="Giraud C."/>
            <person name="Giraud T."/>
            <person name="Gonzalez C."/>
            <person name="Grossetete S."/>
            <person name="Guldener U."/>
            <person name="Henrissat B."/>
            <person name="Howlett B.J."/>
            <person name="Kodira C."/>
            <person name="Kretschmer M."/>
            <person name="Lappartient A."/>
            <person name="Leroch M."/>
            <person name="Levis C."/>
            <person name="Mauceli E."/>
            <person name="Neuveglise C."/>
            <person name="Oeser B."/>
            <person name="Pearson M."/>
            <person name="Poulain J."/>
            <person name="Poussereau N."/>
            <person name="Quesneville H."/>
            <person name="Rascle C."/>
            <person name="Schumacher J."/>
            <person name="Segurens B."/>
            <person name="Sexton A."/>
            <person name="Silva E."/>
            <person name="Sirven C."/>
            <person name="Soanes D.M."/>
            <person name="Talbot N.J."/>
            <person name="Templeton M."/>
            <person name="Yandava C."/>
            <person name="Yarden O."/>
            <person name="Zeng Q."/>
            <person name="Rollins J.A."/>
            <person name="Lebrun M.H."/>
            <person name="Dickman M."/>
        </authorList>
    </citation>
    <scope>NUCLEOTIDE SEQUENCE [LARGE SCALE GENOMIC DNA]</scope>
    <source>
        <strain evidence="2">ATCC 18683 / 1980 / Ss-1</strain>
    </source>
</reference>
<dbReference type="KEGG" id="ssl:SS1G_13715"/>
<evidence type="ECO:0000313" key="1">
    <source>
        <dbReference type="EMBL" id="EDN98856.1"/>
    </source>
</evidence>
<keyword evidence="2" id="KW-1185">Reference proteome</keyword>
<dbReference type="InParanoid" id="A7F7Y5"/>
<protein>
    <submittedName>
        <fullName evidence="1">Uncharacterized protein</fullName>
    </submittedName>
</protein>